<dbReference type="AlphaFoldDB" id="A0A2S2NYN3"/>
<evidence type="ECO:0000256" key="1">
    <source>
        <dbReference type="SAM" id="MobiDB-lite"/>
    </source>
</evidence>
<protein>
    <recommendedName>
        <fullName evidence="3">DUF4806 domain-containing protein</fullName>
    </recommendedName>
</protein>
<gene>
    <name evidence="2" type="ORF">g.4318</name>
</gene>
<organism evidence="2">
    <name type="scientific">Schizaphis graminum</name>
    <name type="common">Green bug aphid</name>
    <dbReference type="NCBI Taxonomy" id="13262"/>
    <lineage>
        <taxon>Eukaryota</taxon>
        <taxon>Metazoa</taxon>
        <taxon>Ecdysozoa</taxon>
        <taxon>Arthropoda</taxon>
        <taxon>Hexapoda</taxon>
        <taxon>Insecta</taxon>
        <taxon>Pterygota</taxon>
        <taxon>Neoptera</taxon>
        <taxon>Paraneoptera</taxon>
        <taxon>Hemiptera</taxon>
        <taxon>Sternorrhyncha</taxon>
        <taxon>Aphidomorpha</taxon>
        <taxon>Aphidoidea</taxon>
        <taxon>Aphididae</taxon>
        <taxon>Aphidini</taxon>
        <taxon>Schizaphis</taxon>
    </lineage>
</organism>
<proteinExistence type="predicted"/>
<feature type="region of interest" description="Disordered" evidence="1">
    <location>
        <begin position="81"/>
        <end position="103"/>
    </location>
</feature>
<reference evidence="2" key="1">
    <citation type="submission" date="2018-04" db="EMBL/GenBank/DDBJ databases">
        <title>Transcriptome of Schizaphis graminum biotype I.</title>
        <authorList>
            <person name="Scully E.D."/>
            <person name="Geib S.M."/>
            <person name="Palmer N.A."/>
            <person name="Koch K."/>
            <person name="Bradshaw J."/>
            <person name="Heng-Moss T."/>
            <person name="Sarath G."/>
        </authorList>
    </citation>
    <scope>NUCLEOTIDE SEQUENCE</scope>
</reference>
<dbReference type="EMBL" id="GGMR01009710">
    <property type="protein sequence ID" value="MBY22329.1"/>
    <property type="molecule type" value="Transcribed_RNA"/>
</dbReference>
<evidence type="ECO:0008006" key="3">
    <source>
        <dbReference type="Google" id="ProtNLM"/>
    </source>
</evidence>
<sequence length="517" mass="58382">MTWYVVVFIKTNEVQHVPNTWLINKTICWFPYLQKDQKEVYFSMSQVTNMISKHTAPNSKDGANYKVKSVAGPFEKESQAKKLSKAWSEPDTSDDGSYISPIRSSPKKRKIIPKCNRQLEKEFLEPPKPPTTPISTRSSTHFGSVLSETNDILQGLNSSSIDEYKENNINYTTVTGTLVRTLGSSNNAISPQNIETVEKDKHLSKDDINVSPLQVSNTITNEFQNLSSSFKSTPKENIESCEPYDDILLTPEYTSFNNVFQENSVNKEDDINEIAEFICDSGDKSCNFMLDNDVIKNVENSTSCSLTESVNINDNYCCKNLLAIKSLIEKNEKTTKSMLKQILIQLHMTNTSNTKIVNAIKTLDQKVQIIMKSNSRMKSLALTIPTLPTAFINLLPAKSIEEVDLLESLLSDETDGLKNQEELKTYVYMKVGSINSFSAAIRQTIDTCFIYKILSAFSYKGKTKRSFINLKLFSIIYEALSGFRTDPQKEITFHNVTDNYIRHSGFLVSKEISSSVL</sequence>
<evidence type="ECO:0000313" key="2">
    <source>
        <dbReference type="EMBL" id="MBY22329.1"/>
    </source>
</evidence>
<accession>A0A2S2NYN3</accession>
<name>A0A2S2NYN3_SCHGA</name>